<proteinExistence type="predicted"/>
<evidence type="ECO:0000313" key="1">
    <source>
        <dbReference type="EMBL" id="KAF0706869.1"/>
    </source>
</evidence>
<protein>
    <submittedName>
        <fullName evidence="1">Uncharacterized protein</fullName>
    </submittedName>
</protein>
<gene>
    <name evidence="1" type="ORF">FWK35_00035091</name>
</gene>
<dbReference type="AlphaFoldDB" id="A0A6G0VRS9"/>
<dbReference type="Proteomes" id="UP000478052">
    <property type="component" value="Unassembled WGS sequence"/>
</dbReference>
<comment type="caution">
    <text evidence="1">The sequence shown here is derived from an EMBL/GenBank/DDBJ whole genome shotgun (WGS) entry which is preliminary data.</text>
</comment>
<organism evidence="1 2">
    <name type="scientific">Aphis craccivora</name>
    <name type="common">Cowpea aphid</name>
    <dbReference type="NCBI Taxonomy" id="307492"/>
    <lineage>
        <taxon>Eukaryota</taxon>
        <taxon>Metazoa</taxon>
        <taxon>Ecdysozoa</taxon>
        <taxon>Arthropoda</taxon>
        <taxon>Hexapoda</taxon>
        <taxon>Insecta</taxon>
        <taxon>Pterygota</taxon>
        <taxon>Neoptera</taxon>
        <taxon>Paraneoptera</taxon>
        <taxon>Hemiptera</taxon>
        <taxon>Sternorrhyncha</taxon>
        <taxon>Aphidomorpha</taxon>
        <taxon>Aphidoidea</taxon>
        <taxon>Aphididae</taxon>
        <taxon>Aphidini</taxon>
        <taxon>Aphis</taxon>
        <taxon>Aphis</taxon>
    </lineage>
</organism>
<name>A0A6G0VRS9_APHCR</name>
<keyword evidence="2" id="KW-1185">Reference proteome</keyword>
<reference evidence="1 2" key="1">
    <citation type="submission" date="2019-08" db="EMBL/GenBank/DDBJ databases">
        <title>Whole genome of Aphis craccivora.</title>
        <authorList>
            <person name="Voronova N.V."/>
            <person name="Shulinski R.S."/>
            <person name="Bandarenka Y.V."/>
            <person name="Zhorov D.G."/>
            <person name="Warner D."/>
        </authorList>
    </citation>
    <scope>NUCLEOTIDE SEQUENCE [LARGE SCALE GENOMIC DNA]</scope>
    <source>
        <strain evidence="1">180601</strain>
        <tissue evidence="1">Whole Body</tissue>
    </source>
</reference>
<accession>A0A6G0VRS9</accession>
<sequence length="61" mass="7145">MLARWHFVKRNLFNCSALLTTDLLINNPLMVKNHSLSADFDEISNKATITDKIHHRRLLKE</sequence>
<evidence type="ECO:0000313" key="2">
    <source>
        <dbReference type="Proteomes" id="UP000478052"/>
    </source>
</evidence>
<dbReference type="EMBL" id="VUJU01012748">
    <property type="protein sequence ID" value="KAF0706869.1"/>
    <property type="molecule type" value="Genomic_DNA"/>
</dbReference>